<feature type="region of interest" description="Disordered" evidence="9">
    <location>
        <begin position="1"/>
        <end position="56"/>
    </location>
</feature>
<dbReference type="SMART" id="SM00298">
    <property type="entry name" value="CHROMO"/>
    <property type="match status" value="1"/>
</dbReference>
<dbReference type="PROSITE" id="PS50868">
    <property type="entry name" value="POST_SET"/>
    <property type="match status" value="1"/>
</dbReference>
<keyword evidence="6" id="KW-0479">Metal-binding</keyword>
<keyword evidence="5" id="KW-0949">S-adenosyl-L-methionine</keyword>
<dbReference type="InterPro" id="IPR001214">
    <property type="entry name" value="SET_dom"/>
</dbReference>
<evidence type="ECO:0000259" key="11">
    <source>
        <dbReference type="PROSITE" id="PS50868"/>
    </source>
</evidence>
<dbReference type="InterPro" id="IPR050973">
    <property type="entry name" value="H3K9_Histone-Lys_N-MTase"/>
</dbReference>
<dbReference type="AlphaFoldDB" id="A0AAF3EIS7"/>
<dbReference type="SUPFAM" id="SSF54160">
    <property type="entry name" value="Chromo domain-like"/>
    <property type="match status" value="1"/>
</dbReference>
<evidence type="ECO:0000256" key="8">
    <source>
        <dbReference type="ARBA" id="ARBA00023328"/>
    </source>
</evidence>
<dbReference type="GO" id="GO:0042054">
    <property type="term" value="F:histone methyltransferase activity"/>
    <property type="evidence" value="ECO:0007669"/>
    <property type="project" value="InterPro"/>
</dbReference>
<keyword evidence="7" id="KW-0862">Zinc</keyword>
<dbReference type="Pfam" id="PF00385">
    <property type="entry name" value="Chromo"/>
    <property type="match status" value="1"/>
</dbReference>
<dbReference type="GO" id="GO:0000775">
    <property type="term" value="C:chromosome, centromeric region"/>
    <property type="evidence" value="ECO:0007669"/>
    <property type="project" value="UniProtKB-SubCell"/>
</dbReference>
<organism evidence="12 13">
    <name type="scientific">Mesorhabditis belari</name>
    <dbReference type="NCBI Taxonomy" id="2138241"/>
    <lineage>
        <taxon>Eukaryota</taxon>
        <taxon>Metazoa</taxon>
        <taxon>Ecdysozoa</taxon>
        <taxon>Nematoda</taxon>
        <taxon>Chromadorea</taxon>
        <taxon>Rhabditida</taxon>
        <taxon>Rhabditina</taxon>
        <taxon>Rhabditomorpha</taxon>
        <taxon>Rhabditoidea</taxon>
        <taxon>Rhabditidae</taxon>
        <taxon>Mesorhabditinae</taxon>
        <taxon>Mesorhabditis</taxon>
    </lineage>
</organism>
<evidence type="ECO:0000256" key="2">
    <source>
        <dbReference type="ARBA" id="ARBA00022454"/>
    </source>
</evidence>
<dbReference type="GO" id="GO:0005634">
    <property type="term" value="C:nucleus"/>
    <property type="evidence" value="ECO:0007669"/>
    <property type="project" value="InterPro"/>
</dbReference>
<dbReference type="WBParaSite" id="MBELARI_LOCUS13910">
    <property type="protein sequence ID" value="MBELARI_LOCUS13910"/>
    <property type="gene ID" value="MBELARI_LOCUS13910"/>
</dbReference>
<dbReference type="InterPro" id="IPR016197">
    <property type="entry name" value="Chromo-like_dom_sf"/>
</dbReference>
<dbReference type="GO" id="GO:0032259">
    <property type="term" value="P:methylation"/>
    <property type="evidence" value="ECO:0007669"/>
    <property type="project" value="UniProtKB-KW"/>
</dbReference>
<dbReference type="InterPro" id="IPR003616">
    <property type="entry name" value="Post-SET_dom"/>
</dbReference>
<reference evidence="13" key="1">
    <citation type="submission" date="2024-02" db="UniProtKB">
        <authorList>
            <consortium name="WormBaseParasite"/>
        </authorList>
    </citation>
    <scope>IDENTIFICATION</scope>
</reference>
<keyword evidence="3" id="KW-0489">Methyltransferase</keyword>
<dbReference type="SMART" id="SM00317">
    <property type="entry name" value="SET"/>
    <property type="match status" value="1"/>
</dbReference>
<dbReference type="Gene3D" id="2.40.50.40">
    <property type="match status" value="1"/>
</dbReference>
<evidence type="ECO:0008006" key="14">
    <source>
        <dbReference type="Google" id="ProtNLM"/>
    </source>
</evidence>
<feature type="compositionally biased region" description="Basic and acidic residues" evidence="9">
    <location>
        <begin position="26"/>
        <end position="37"/>
    </location>
</feature>
<dbReference type="SUPFAM" id="SSF82199">
    <property type="entry name" value="SET domain"/>
    <property type="match status" value="1"/>
</dbReference>
<evidence type="ECO:0000259" key="10">
    <source>
        <dbReference type="PROSITE" id="PS50280"/>
    </source>
</evidence>
<dbReference type="PANTHER" id="PTHR46223:SF3">
    <property type="entry name" value="HISTONE-LYSINE N-METHYLTRANSFERASE SET-23"/>
    <property type="match status" value="1"/>
</dbReference>
<evidence type="ECO:0000256" key="9">
    <source>
        <dbReference type="SAM" id="MobiDB-lite"/>
    </source>
</evidence>
<dbReference type="InterPro" id="IPR046341">
    <property type="entry name" value="SET_dom_sf"/>
</dbReference>
<dbReference type="InterPro" id="IPR007728">
    <property type="entry name" value="Pre-SET_dom"/>
</dbReference>
<feature type="domain" description="SET" evidence="10">
    <location>
        <begin position="270"/>
        <end position="392"/>
    </location>
</feature>
<dbReference type="Pfam" id="PF05033">
    <property type="entry name" value="Pre-SET"/>
    <property type="match status" value="1"/>
</dbReference>
<evidence type="ECO:0000256" key="4">
    <source>
        <dbReference type="ARBA" id="ARBA00022679"/>
    </source>
</evidence>
<name>A0AAF3EIS7_9BILA</name>
<accession>A0AAF3EIS7</accession>
<keyword evidence="12" id="KW-1185">Reference proteome</keyword>
<evidence type="ECO:0000256" key="6">
    <source>
        <dbReference type="ARBA" id="ARBA00022723"/>
    </source>
</evidence>
<evidence type="ECO:0000256" key="7">
    <source>
        <dbReference type="ARBA" id="ARBA00022833"/>
    </source>
</evidence>
<feature type="domain" description="Post-SET" evidence="11">
    <location>
        <begin position="404"/>
        <end position="420"/>
    </location>
</feature>
<keyword evidence="8" id="KW-0137">Centromere</keyword>
<protein>
    <recommendedName>
        <fullName evidence="14">Histone-lysine N-methyltransferase</fullName>
    </recommendedName>
</protein>
<evidence type="ECO:0000256" key="5">
    <source>
        <dbReference type="ARBA" id="ARBA00022691"/>
    </source>
</evidence>
<dbReference type="InterPro" id="IPR023780">
    <property type="entry name" value="Chromo_domain"/>
</dbReference>
<feature type="compositionally biased region" description="Basic residues" evidence="9">
    <location>
        <begin position="15"/>
        <end position="25"/>
    </location>
</feature>
<comment type="subcellular location">
    <subcellularLocation>
        <location evidence="1">Chromosome</location>
        <location evidence="1">Centromere</location>
    </subcellularLocation>
</comment>
<dbReference type="PANTHER" id="PTHR46223">
    <property type="entry name" value="HISTONE-LYSINE N-METHYLTRANSFERASE SUV39H"/>
    <property type="match status" value="1"/>
</dbReference>
<evidence type="ECO:0000256" key="1">
    <source>
        <dbReference type="ARBA" id="ARBA00004584"/>
    </source>
</evidence>
<dbReference type="GO" id="GO:0008270">
    <property type="term" value="F:zinc ion binding"/>
    <property type="evidence" value="ECO:0007669"/>
    <property type="project" value="InterPro"/>
</dbReference>
<dbReference type="Proteomes" id="UP000887575">
    <property type="component" value="Unassembled WGS sequence"/>
</dbReference>
<dbReference type="InterPro" id="IPR000953">
    <property type="entry name" value="Chromo/chromo_shadow_dom"/>
</dbReference>
<dbReference type="PROSITE" id="PS50280">
    <property type="entry name" value="SET"/>
    <property type="match status" value="1"/>
</dbReference>
<keyword evidence="4" id="KW-0808">Transferase</keyword>
<evidence type="ECO:0000256" key="3">
    <source>
        <dbReference type="ARBA" id="ARBA00022603"/>
    </source>
</evidence>
<sequence length="427" mass="49199">MSSVKEESKPVVSKAGKKRVHRRQRAKEQRTADSDRSNDEDESARETAAGKKRRQNPMLQTVDYIADMQKKGGKNIYLVKWSGCSSEASTWVSGRQFKAPEKLKFARLRNVARRVIKKLLNKQKDFPRFFLQLKDAKWRWLLLKREFNWNTIIDGKAAKIFIENWSGDWKAMPRFKYITKNRHSEDAVKTLKNIRPNDLGCNKACECKGAINCCASHHVAQSYKSGTKPKAIRKLNSANSSCDVVVECGEHCKCDPIMCRQRVLQEGRQIPLVLFWEGRKGWGLRTIFKIPKNVFVGEYVGEVITFAEAKRRNKHTKYQFSLATAITKLDNKFLVIDATSLGNETRFINHSCNPNLVAKLVITNKYSEHDFRIGLYSMRDIEPGEELTLNYYPTTVKPKNSKKGRTKCWCDEKKCRGWLPAASEYDD</sequence>
<evidence type="ECO:0000313" key="13">
    <source>
        <dbReference type="WBParaSite" id="MBELARI_LOCUS13910"/>
    </source>
</evidence>
<proteinExistence type="predicted"/>
<evidence type="ECO:0000313" key="12">
    <source>
        <dbReference type="Proteomes" id="UP000887575"/>
    </source>
</evidence>
<dbReference type="Gene3D" id="2.170.270.10">
    <property type="entry name" value="SET domain"/>
    <property type="match status" value="1"/>
</dbReference>
<dbReference type="Pfam" id="PF00856">
    <property type="entry name" value="SET"/>
    <property type="match status" value="1"/>
</dbReference>
<keyword evidence="2" id="KW-0158">Chromosome</keyword>